<evidence type="ECO:0000313" key="11">
    <source>
        <dbReference type="Proteomes" id="UP001214415"/>
    </source>
</evidence>
<dbReference type="InterPro" id="IPR003038">
    <property type="entry name" value="DAD/Ost2"/>
</dbReference>
<feature type="transmembrane region" description="Helical" evidence="8">
    <location>
        <begin position="46"/>
        <end position="69"/>
    </location>
</feature>
<dbReference type="Proteomes" id="UP001214415">
    <property type="component" value="Chromosome 6"/>
</dbReference>
<sequence>MTKGKAAARTAPKTTPKATSASTKPKKSEANIVDAYLRTTPARFKLIDGFLLMLFMTGVLQFLYCVLLSDYPFNAFISGYVSKTHISFAATVGQFVLALALRMQLAAVVDGQPRVSEKRYVLSRWLTSRAFSEFVLASIVLHFFVVNFLG</sequence>
<evidence type="ECO:0000256" key="7">
    <source>
        <dbReference type="ARBA" id="ARBA00023136"/>
    </source>
</evidence>
<feature type="transmembrane region" description="Helical" evidence="8">
    <location>
        <begin position="89"/>
        <end position="109"/>
    </location>
</feature>
<evidence type="ECO:0000256" key="6">
    <source>
        <dbReference type="ARBA" id="ARBA00022989"/>
    </source>
</evidence>
<proteinExistence type="inferred from homology"/>
<comment type="function">
    <text evidence="8">Subunit of the oligosaccharyl transferase (OST) complex that catalyzes the initial transfer of a defined glycan (Glc(3)Man(9)GlcNAc(2) in eukaryotes) from the lipid carrier dolichol-pyrophosphate to an asparagine residue within an Asn-X-Ser/Thr consensus motif in nascent polypeptide chains, the first step in protein N-glycosylation. N-glycosylation occurs cotranslationally and the complex associates with the Sec61 complex at the channel-forming translocon complex that mediates protein translocation across the endoplasmic reticulum (ER). All subunits are required for a maximal enzyme activity.</text>
</comment>
<feature type="region of interest" description="Disordered" evidence="9">
    <location>
        <begin position="1"/>
        <end position="26"/>
    </location>
</feature>
<evidence type="ECO:0000256" key="9">
    <source>
        <dbReference type="SAM" id="MobiDB-lite"/>
    </source>
</evidence>
<dbReference type="GO" id="GO:0008250">
    <property type="term" value="C:oligosaccharyltransferase complex"/>
    <property type="evidence" value="ECO:0007669"/>
    <property type="project" value="InterPro"/>
</dbReference>
<dbReference type="Pfam" id="PF02109">
    <property type="entry name" value="DAD"/>
    <property type="match status" value="1"/>
</dbReference>
<name>A0AAF0EGX7_9BASI</name>
<reference evidence="10" key="1">
    <citation type="submission" date="2023-03" db="EMBL/GenBank/DDBJ databases">
        <title>Mating type loci evolution in Malassezia.</title>
        <authorList>
            <person name="Coelho M.A."/>
        </authorList>
    </citation>
    <scope>NUCLEOTIDE SEQUENCE</scope>
    <source>
        <strain evidence="10">CBS 12830</strain>
    </source>
</reference>
<dbReference type="GO" id="GO:0006487">
    <property type="term" value="P:protein N-linked glycosylation"/>
    <property type="evidence" value="ECO:0007669"/>
    <property type="project" value="TreeGrafter"/>
</dbReference>
<evidence type="ECO:0000256" key="2">
    <source>
        <dbReference type="ARBA" id="ARBA00004922"/>
    </source>
</evidence>
<organism evidence="10 11">
    <name type="scientific">Malassezia equina</name>
    <dbReference type="NCBI Taxonomy" id="1381935"/>
    <lineage>
        <taxon>Eukaryota</taxon>
        <taxon>Fungi</taxon>
        <taxon>Dikarya</taxon>
        <taxon>Basidiomycota</taxon>
        <taxon>Ustilaginomycotina</taxon>
        <taxon>Malasseziomycetes</taxon>
        <taxon>Malasseziales</taxon>
        <taxon>Malasseziaceae</taxon>
        <taxon>Malassezia</taxon>
    </lineage>
</organism>
<dbReference type="PANTHER" id="PTHR10705:SF0">
    <property type="entry name" value="DOLICHYL-DIPHOSPHOOLIGOSACCHARIDE--PROTEIN GLYCOSYLTRANSFERASE SUBUNIT DAD1"/>
    <property type="match status" value="1"/>
</dbReference>
<feature type="transmembrane region" description="Helical" evidence="8">
    <location>
        <begin position="130"/>
        <end position="149"/>
    </location>
</feature>
<evidence type="ECO:0000256" key="5">
    <source>
        <dbReference type="ARBA" id="ARBA00022824"/>
    </source>
</evidence>
<evidence type="ECO:0000256" key="8">
    <source>
        <dbReference type="RuleBase" id="RU361136"/>
    </source>
</evidence>
<gene>
    <name evidence="10" type="primary">OST2</name>
    <name evidence="10" type="ORF">MEQU1_003116</name>
</gene>
<keyword evidence="6 8" id="KW-1133">Transmembrane helix</keyword>
<dbReference type="PANTHER" id="PTHR10705">
    <property type="entry name" value="DOLICHYL-DIPHOSPHOOLIGOSACCHARIDE--PROTEIN GLYCOSYLTRANSFERASE SUBUNIT DAD1"/>
    <property type="match status" value="1"/>
</dbReference>
<keyword evidence="4 8" id="KW-0812">Transmembrane</keyword>
<protein>
    <recommendedName>
        <fullName evidence="8">Dolichyl-diphosphooligosaccharide--protein glycosyltransferase subunit OST2</fullName>
        <shortName evidence="8">Oligosaccharyl transferase subunit OST2</shortName>
    </recommendedName>
</protein>
<comment type="subunit">
    <text evidence="8">Component of the oligosaccharyltransferase (OST) complex.</text>
</comment>
<dbReference type="PIRSF" id="PIRSF005588">
    <property type="entry name" value="DAD"/>
    <property type="match status" value="1"/>
</dbReference>
<comment type="similarity">
    <text evidence="3 8">Belongs to the DAD/OST2 family.</text>
</comment>
<keyword evidence="11" id="KW-1185">Reference proteome</keyword>
<evidence type="ECO:0000256" key="4">
    <source>
        <dbReference type="ARBA" id="ARBA00022692"/>
    </source>
</evidence>
<keyword evidence="7 8" id="KW-0472">Membrane</keyword>
<comment type="pathway">
    <text evidence="2 8">Protein modification; protein glycosylation.</text>
</comment>
<feature type="compositionally biased region" description="Low complexity" evidence="9">
    <location>
        <begin position="1"/>
        <end position="23"/>
    </location>
</feature>
<evidence type="ECO:0000256" key="1">
    <source>
        <dbReference type="ARBA" id="ARBA00004477"/>
    </source>
</evidence>
<evidence type="ECO:0000256" key="3">
    <source>
        <dbReference type="ARBA" id="ARBA00009386"/>
    </source>
</evidence>
<dbReference type="AlphaFoldDB" id="A0AAF0EGX7"/>
<accession>A0AAF0EGX7</accession>
<keyword evidence="5 8" id="KW-0256">Endoplasmic reticulum</keyword>
<comment type="subcellular location">
    <subcellularLocation>
        <location evidence="1 8">Endoplasmic reticulum membrane</location>
        <topology evidence="1 8">Multi-pass membrane protein</topology>
    </subcellularLocation>
</comment>
<dbReference type="EMBL" id="CP119905">
    <property type="protein sequence ID" value="WFD24416.1"/>
    <property type="molecule type" value="Genomic_DNA"/>
</dbReference>
<evidence type="ECO:0000313" key="10">
    <source>
        <dbReference type="EMBL" id="WFD24416.1"/>
    </source>
</evidence>